<dbReference type="SMART" id="SM00862">
    <property type="entry name" value="Trans_reg_C"/>
    <property type="match status" value="1"/>
</dbReference>
<proteinExistence type="inferred from homology"/>
<dbReference type="Pfam" id="PF13424">
    <property type="entry name" value="TPR_12"/>
    <property type="match status" value="2"/>
</dbReference>
<dbReference type="Gene3D" id="1.10.10.10">
    <property type="entry name" value="Winged helix-like DNA-binding domain superfamily/Winged helix DNA-binding domain"/>
    <property type="match status" value="2"/>
</dbReference>
<dbReference type="AlphaFoldDB" id="A0A1B2I0K8"/>
<organism evidence="9 10">
    <name type="scientific">Lentzea guizhouensis</name>
    <dbReference type="NCBI Taxonomy" id="1586287"/>
    <lineage>
        <taxon>Bacteria</taxon>
        <taxon>Bacillati</taxon>
        <taxon>Actinomycetota</taxon>
        <taxon>Actinomycetes</taxon>
        <taxon>Pseudonocardiales</taxon>
        <taxon>Pseudonocardiaceae</taxon>
        <taxon>Lentzea</taxon>
    </lineage>
</organism>
<dbReference type="Pfam" id="PF00486">
    <property type="entry name" value="Trans_reg_C"/>
    <property type="match status" value="1"/>
</dbReference>
<feature type="repeat" description="TPR" evidence="5">
    <location>
        <begin position="763"/>
        <end position="796"/>
    </location>
</feature>
<reference evidence="9 10" key="1">
    <citation type="submission" date="2016-07" db="EMBL/GenBank/DDBJ databases">
        <title>Complete genome sequence of the Lentzea guizhouensis DHS C013.</title>
        <authorList>
            <person name="Cao C."/>
        </authorList>
    </citation>
    <scope>NUCLEOTIDE SEQUENCE [LARGE SCALE GENOMIC DNA]</scope>
    <source>
        <strain evidence="9 10">DHS C013</strain>
    </source>
</reference>
<evidence type="ECO:0000256" key="7">
    <source>
        <dbReference type="SAM" id="MobiDB-lite"/>
    </source>
</evidence>
<accession>A0A1B2I0K8</accession>
<evidence type="ECO:0000256" key="6">
    <source>
        <dbReference type="PROSITE-ProRule" id="PRU01091"/>
    </source>
</evidence>
<evidence type="ECO:0000256" key="3">
    <source>
        <dbReference type="ARBA" id="ARBA00023125"/>
    </source>
</evidence>
<feature type="compositionally biased region" description="Polar residues" evidence="7">
    <location>
        <begin position="250"/>
        <end position="262"/>
    </location>
</feature>
<dbReference type="InterPro" id="IPR051677">
    <property type="entry name" value="AfsR-DnrI-RedD_regulator"/>
</dbReference>
<dbReference type="PROSITE" id="PS50005">
    <property type="entry name" value="TPR"/>
    <property type="match status" value="2"/>
</dbReference>
<dbReference type="CDD" id="cd15831">
    <property type="entry name" value="BTAD"/>
    <property type="match status" value="1"/>
</dbReference>
<dbReference type="EMBL" id="CP016793">
    <property type="protein sequence ID" value="ANZ43506.1"/>
    <property type="molecule type" value="Genomic_DNA"/>
</dbReference>
<dbReference type="InterPro" id="IPR011990">
    <property type="entry name" value="TPR-like_helical_dom_sf"/>
</dbReference>
<dbReference type="InterPro" id="IPR016032">
    <property type="entry name" value="Sig_transdc_resp-reg_C-effctor"/>
</dbReference>
<dbReference type="PANTHER" id="PTHR35807:SF1">
    <property type="entry name" value="TRANSCRIPTIONAL REGULATOR REDD"/>
    <property type="match status" value="1"/>
</dbReference>
<feature type="DNA-binding region" description="OmpR/PhoB-type" evidence="6">
    <location>
        <begin position="1"/>
        <end position="94"/>
    </location>
</feature>
<evidence type="ECO:0000259" key="8">
    <source>
        <dbReference type="PROSITE" id="PS51755"/>
    </source>
</evidence>
<dbReference type="InterPro" id="IPR002182">
    <property type="entry name" value="NB-ARC"/>
</dbReference>
<dbReference type="STRING" id="1586287.BBK82_43075"/>
<evidence type="ECO:0000313" key="10">
    <source>
        <dbReference type="Proteomes" id="UP000093053"/>
    </source>
</evidence>
<dbReference type="KEGG" id="led:BBK82_43075"/>
<dbReference type="InterPro" id="IPR005158">
    <property type="entry name" value="BTAD"/>
</dbReference>
<feature type="region of interest" description="Disordered" evidence="7">
    <location>
        <begin position="249"/>
        <end position="277"/>
    </location>
</feature>
<evidence type="ECO:0000256" key="5">
    <source>
        <dbReference type="PROSITE-ProRule" id="PRU00339"/>
    </source>
</evidence>
<protein>
    <recommendedName>
        <fullName evidence="8">OmpR/PhoB-type domain-containing protein</fullName>
    </recommendedName>
</protein>
<dbReference type="SMART" id="SM01043">
    <property type="entry name" value="BTAD"/>
    <property type="match status" value="1"/>
</dbReference>
<dbReference type="PROSITE" id="PS51755">
    <property type="entry name" value="OMPR_PHOB"/>
    <property type="match status" value="1"/>
</dbReference>
<keyword evidence="3 6" id="KW-0238">DNA-binding</keyword>
<dbReference type="SUPFAM" id="SSF52540">
    <property type="entry name" value="P-loop containing nucleoside triphosphate hydrolases"/>
    <property type="match status" value="1"/>
</dbReference>
<name>A0A1B2I0K8_9PSEU</name>
<dbReference type="InterPro" id="IPR027417">
    <property type="entry name" value="P-loop_NTPase"/>
</dbReference>
<dbReference type="SUPFAM" id="SSF46894">
    <property type="entry name" value="C-terminal effector domain of the bipartite response regulators"/>
    <property type="match status" value="1"/>
</dbReference>
<dbReference type="Pfam" id="PF00931">
    <property type="entry name" value="NB-ARC"/>
    <property type="match status" value="1"/>
</dbReference>
<gene>
    <name evidence="9" type="ORF">BBK82_43075</name>
</gene>
<dbReference type="Proteomes" id="UP000093053">
    <property type="component" value="Chromosome"/>
</dbReference>
<dbReference type="GO" id="GO:0006355">
    <property type="term" value="P:regulation of DNA-templated transcription"/>
    <property type="evidence" value="ECO:0007669"/>
    <property type="project" value="InterPro"/>
</dbReference>
<evidence type="ECO:0000256" key="4">
    <source>
        <dbReference type="ARBA" id="ARBA00023163"/>
    </source>
</evidence>
<dbReference type="SUPFAM" id="SSF48452">
    <property type="entry name" value="TPR-like"/>
    <property type="match status" value="3"/>
</dbReference>
<dbReference type="PRINTS" id="PR00364">
    <property type="entry name" value="DISEASERSIST"/>
</dbReference>
<dbReference type="GO" id="GO:0043531">
    <property type="term" value="F:ADP binding"/>
    <property type="evidence" value="ECO:0007669"/>
    <property type="project" value="InterPro"/>
</dbReference>
<dbReference type="PANTHER" id="PTHR35807">
    <property type="entry name" value="TRANSCRIPTIONAL REGULATOR REDD-RELATED"/>
    <property type="match status" value="1"/>
</dbReference>
<dbReference type="InterPro" id="IPR036388">
    <property type="entry name" value="WH-like_DNA-bd_sf"/>
</dbReference>
<dbReference type="Gene3D" id="1.25.40.10">
    <property type="entry name" value="Tetratricopeptide repeat domain"/>
    <property type="match status" value="3"/>
</dbReference>
<evidence type="ECO:0000256" key="2">
    <source>
        <dbReference type="ARBA" id="ARBA00023015"/>
    </source>
</evidence>
<evidence type="ECO:0000256" key="1">
    <source>
        <dbReference type="ARBA" id="ARBA00005820"/>
    </source>
</evidence>
<feature type="repeat" description="TPR" evidence="5">
    <location>
        <begin position="803"/>
        <end position="836"/>
    </location>
</feature>
<dbReference type="InterPro" id="IPR019734">
    <property type="entry name" value="TPR_rpt"/>
</dbReference>
<evidence type="ECO:0000313" key="9">
    <source>
        <dbReference type="EMBL" id="ANZ43506.1"/>
    </source>
</evidence>
<keyword evidence="4" id="KW-0804">Transcription</keyword>
<keyword evidence="5" id="KW-0802">TPR repeat</keyword>
<dbReference type="Pfam" id="PF03704">
    <property type="entry name" value="BTAD"/>
    <property type="match status" value="1"/>
</dbReference>
<feature type="domain" description="OmpR/PhoB-type" evidence="8">
    <location>
        <begin position="1"/>
        <end position="94"/>
    </location>
</feature>
<dbReference type="SMART" id="SM00028">
    <property type="entry name" value="TPR"/>
    <property type="match status" value="6"/>
</dbReference>
<dbReference type="InterPro" id="IPR001867">
    <property type="entry name" value="OmpR/PhoB-type_DNA-bd"/>
</dbReference>
<dbReference type="Gene3D" id="3.40.50.300">
    <property type="entry name" value="P-loop containing nucleotide triphosphate hydrolases"/>
    <property type="match status" value="1"/>
</dbReference>
<dbReference type="GO" id="GO:0000160">
    <property type="term" value="P:phosphorelay signal transduction system"/>
    <property type="evidence" value="ECO:0007669"/>
    <property type="project" value="InterPro"/>
</dbReference>
<comment type="similarity">
    <text evidence="1">Belongs to the AfsR/DnrI/RedD regulatory family.</text>
</comment>
<dbReference type="Pfam" id="PF13176">
    <property type="entry name" value="TPR_7"/>
    <property type="match status" value="1"/>
</dbReference>
<dbReference type="GO" id="GO:0003677">
    <property type="term" value="F:DNA binding"/>
    <property type="evidence" value="ECO:0007669"/>
    <property type="project" value="UniProtKB-UniRule"/>
</dbReference>
<keyword evidence="10" id="KW-1185">Reference proteome</keyword>
<sequence length="1016" mass="109684">MLVVLRLLGEVSAEVDGRLLDLGPPKQRCVLAALVVDAGHAVLVDRLVERVWGVNAPPRARATLHSYVSRLRRALEGVNGMSIACRSGSYSLLIETPESVVDLQRFRHLRARARDDEESAVFSLTEALALWRGEPLTGVDGEWVRAERERLSQERLSAEHELVDARLRAGAGAELVAELSARASRHPLDERVAGQYLVALHRAGRTTDALEHYRQVRACLVEELGIDPGAALQELHGQLLAADPRLVPTPATTAQSRSGTQQALTSTSTPVAPPADPADRVRALPHDVEDFTGRGSELDQLLVAAGETADTAMVIVAIDGMAGVGKTALAVHGAHRLANRYPDVQLYIDMHAHSTDLKPVEPAAALETLLRLIGVTGDRIPSGLEERAGLWRAELAGRRTLLVLDNVSSAAQVRPLLPGSAGCLALVTSRRRLTDLDAARTVSLEVLPHEQAVALFTKVLGDEVAEPAAVGEVVALCGHLPLALRIAGARLRSRPAWTAGHLVERLRAGRQRLRELVTGDRSVAAALHLSYRHLSESQRRLFRLLGLHPGVGFDVYPAAALAGVELLEAEQQLEELVDLHLLQEVEAGRYRMHDLVRTFAAEMAVENDGASTRATALARLQDSYLCTAAKAVDIVAPGGKRVEVLPDLPTPVLAGYDEAMEWLERERVNLVATATSTKGSRTSDLSTTLLRYFDLRGHHDDALVLHGHAYAIVSGSGDVDAECQALGNLGTAHERLGSYVEAEGHHRRTLDLARSAGALALEGRTHNNLGNVYLAVADHRNALVHYERALDIAVQTGNRIGRCRSANNLGIVHERLGRYDEAIAHHTDALALAEQDDDLAGRGYALHSLGFVFRRVARYADALEHLQQALTLAWKTGNRSLEGYTTLGMGLVLADLGRFAESVGNLDNALVIGLSTGNLGLQAEALNGLGHAAELSGDQARALAHHRQALDLAELTGDRYQLARAHDGIAHACVAVNQYEEAREHWCRALNLYVESGVPEAEAVRARLSTVNARSV</sequence>
<keyword evidence="2" id="KW-0805">Transcription regulation</keyword>